<dbReference type="Proteomes" id="UP000240419">
    <property type="component" value="Unassembled WGS sequence"/>
</dbReference>
<gene>
    <name evidence="1" type="ORF">C7R93_16915</name>
</gene>
<proteinExistence type="predicted"/>
<dbReference type="AlphaFoldDB" id="A0A2P7V3S6"/>
<comment type="caution">
    <text evidence="1">The sequence shown here is derived from an EMBL/GenBank/DDBJ whole genome shotgun (WGS) entry which is preliminary data.</text>
</comment>
<dbReference type="Gene3D" id="3.30.2120.10">
    <property type="entry name" value="Bacillus phage protein-like"/>
    <property type="match status" value="1"/>
</dbReference>
<evidence type="ECO:0000313" key="2">
    <source>
        <dbReference type="Proteomes" id="UP000240419"/>
    </source>
</evidence>
<keyword evidence="2" id="KW-1185">Reference proteome</keyword>
<reference evidence="1 2" key="1">
    <citation type="submission" date="2018-03" db="EMBL/GenBank/DDBJ databases">
        <title>Brevisbacillus phylogenomics.</title>
        <authorList>
            <person name="Dunlap C."/>
        </authorList>
    </citation>
    <scope>NUCLEOTIDE SEQUENCE [LARGE SCALE GENOMIC DNA]</scope>
    <source>
        <strain evidence="1 2">NRRL NRS-1210</strain>
    </source>
</reference>
<dbReference type="EMBL" id="PXZM01000026">
    <property type="protein sequence ID" value="PSJ93863.1"/>
    <property type="molecule type" value="Genomic_DNA"/>
</dbReference>
<organism evidence="1 2">
    <name type="scientific">Brevibacillus fortis</name>
    <dbReference type="NCBI Taxonomy" id="2126352"/>
    <lineage>
        <taxon>Bacteria</taxon>
        <taxon>Bacillati</taxon>
        <taxon>Bacillota</taxon>
        <taxon>Bacilli</taxon>
        <taxon>Bacillales</taxon>
        <taxon>Paenibacillaceae</taxon>
        <taxon>Brevibacillus</taxon>
    </lineage>
</organism>
<protein>
    <recommendedName>
        <fullName evidence="3">Phage ABA sandwich domain-containing protein</fullName>
    </recommendedName>
</protein>
<dbReference type="RefSeq" id="WP_106839920.1">
    <property type="nucleotide sequence ID" value="NZ_JBCNIW010000053.1"/>
</dbReference>
<sequence length="106" mass="11669">MQAGLEVDKKIAEAIGLQEILPDMWIRNGVPTILPKFSTTWGDMGVLVEEARKQGIYLDILPNETCYICEAKTISNAIIGQATKSEAPYAACLAFLEAKEKRGIVR</sequence>
<dbReference type="InterPro" id="IPR028985">
    <property type="entry name" value="Bacillus_phage_prot-like"/>
</dbReference>
<evidence type="ECO:0000313" key="1">
    <source>
        <dbReference type="EMBL" id="PSJ93863.1"/>
    </source>
</evidence>
<dbReference type="OrthoDB" id="2667300at2"/>
<name>A0A2P7V3S6_9BACL</name>
<evidence type="ECO:0008006" key="3">
    <source>
        <dbReference type="Google" id="ProtNLM"/>
    </source>
</evidence>
<accession>A0A2P7V3S6</accession>